<dbReference type="eggNOG" id="KOG1721">
    <property type="taxonomic scope" value="Eukaryota"/>
</dbReference>
<dbReference type="OrthoDB" id="1405595at2759"/>
<keyword evidence="3" id="KW-1185">Reference proteome</keyword>
<reference evidence="3" key="1">
    <citation type="journal article" date="2012" name="MBio">
        <title>Comparative genome analysis of Trichophyton rubrum and related dermatophytes reveals candidate genes involved in infection.</title>
        <authorList>
            <person name="Martinez D.A."/>
            <person name="Oliver B.G."/>
            <person name="Graeser Y."/>
            <person name="Goldberg J.M."/>
            <person name="Li W."/>
            <person name="Martinez-Rossi N.M."/>
            <person name="Monod M."/>
            <person name="Shelest E."/>
            <person name="Barton R.C."/>
            <person name="Birch E."/>
            <person name="Brakhage A.A."/>
            <person name="Chen Z."/>
            <person name="Gurr S.J."/>
            <person name="Heiman D."/>
            <person name="Heitman J."/>
            <person name="Kosti I."/>
            <person name="Rossi A."/>
            <person name="Saif S."/>
            <person name="Samalova M."/>
            <person name="Saunders C.W."/>
            <person name="Shea T."/>
            <person name="Summerbell R.C."/>
            <person name="Xu J."/>
            <person name="Young S."/>
            <person name="Zeng Q."/>
            <person name="Birren B.W."/>
            <person name="Cuomo C.A."/>
            <person name="White T.C."/>
        </authorList>
    </citation>
    <scope>NUCLEOTIDE SEQUENCE [LARGE SCALE GENOMIC DNA]</scope>
    <source>
        <strain evidence="3">ATCC MYA-4605 / CBS 113480</strain>
    </source>
</reference>
<dbReference type="EMBL" id="DS995701">
    <property type="protein sequence ID" value="EEQ28134.1"/>
    <property type="molecule type" value="Genomic_DNA"/>
</dbReference>
<sequence>MDSPAAAMDSTLSWSSPYTGAVPGSVPALTPLSMPHTPHTPHTPLLTSAMTSPVDSTPMLGFCFPEFNLERPTSMKLYRSHSEGTVGVSSTMATRKCAPKSQRRESINVSMPVTYTPATHRISKAKKGKRVHACQFPGCTKVFTRAEHRREQESRATKSTTGHKRRISQISDTSDIAPMSSPSLTMPHSVPTSAQIPPITPELHSLQAAHSPYLNTQLLSPPYWTSFRRASDPAIAYSGIPYSRGDDSSLFSSPECSRSPSSDSSHGSHFPFSTPHITGIGIFHEPMVDQTLMGSSLTYDSNFGSFQALDSTAIQSSPLVTLPADGDSTRICNLPLNWAQTNGFPCDANLLPPSESLQPIVEWA</sequence>
<evidence type="ECO:0000313" key="3">
    <source>
        <dbReference type="Proteomes" id="UP000002035"/>
    </source>
</evidence>
<name>C5FEA0_ARTOC</name>
<accession>C5FEA0</accession>
<dbReference type="OMA" id="IFHEPMV"/>
<dbReference type="RefSeq" id="XP_002850918.1">
    <property type="nucleotide sequence ID" value="XM_002850872.1"/>
</dbReference>
<dbReference type="STRING" id="554155.C5FEA0"/>
<dbReference type="VEuPathDB" id="FungiDB:MCYG_01022"/>
<feature type="compositionally biased region" description="Polar residues" evidence="1">
    <location>
        <begin position="168"/>
        <end position="195"/>
    </location>
</feature>
<proteinExistence type="predicted"/>
<evidence type="ECO:0000313" key="2">
    <source>
        <dbReference type="EMBL" id="EEQ28134.1"/>
    </source>
</evidence>
<feature type="compositionally biased region" description="Basic and acidic residues" evidence="1">
    <location>
        <begin position="146"/>
        <end position="156"/>
    </location>
</feature>
<dbReference type="AlphaFoldDB" id="C5FEA0"/>
<evidence type="ECO:0000256" key="1">
    <source>
        <dbReference type="SAM" id="MobiDB-lite"/>
    </source>
</evidence>
<protein>
    <submittedName>
        <fullName evidence="2">Uncharacterized protein</fullName>
    </submittedName>
</protein>
<gene>
    <name evidence="2" type="ORF">MCYG_01022</name>
</gene>
<feature type="region of interest" description="Disordered" evidence="1">
    <location>
        <begin position="248"/>
        <end position="270"/>
    </location>
</feature>
<dbReference type="GeneID" id="9228293"/>
<feature type="region of interest" description="Disordered" evidence="1">
    <location>
        <begin position="146"/>
        <end position="198"/>
    </location>
</feature>
<dbReference type="Proteomes" id="UP000002035">
    <property type="component" value="Unassembled WGS sequence"/>
</dbReference>
<dbReference type="HOGENOM" id="CLU_760701_0_0_1"/>
<organism evidence="2 3">
    <name type="scientific">Arthroderma otae (strain ATCC MYA-4605 / CBS 113480)</name>
    <name type="common">Microsporum canis</name>
    <dbReference type="NCBI Taxonomy" id="554155"/>
    <lineage>
        <taxon>Eukaryota</taxon>
        <taxon>Fungi</taxon>
        <taxon>Dikarya</taxon>
        <taxon>Ascomycota</taxon>
        <taxon>Pezizomycotina</taxon>
        <taxon>Eurotiomycetes</taxon>
        <taxon>Eurotiomycetidae</taxon>
        <taxon>Onygenales</taxon>
        <taxon>Arthrodermataceae</taxon>
        <taxon>Microsporum</taxon>
    </lineage>
</organism>